<evidence type="ECO:0000256" key="3">
    <source>
        <dbReference type="ARBA" id="ARBA00022531"/>
    </source>
</evidence>
<evidence type="ECO:0000313" key="9">
    <source>
        <dbReference type="EMBL" id="CAA7395959.1"/>
    </source>
</evidence>
<evidence type="ECO:0000256" key="6">
    <source>
        <dbReference type="ARBA" id="ARBA00023078"/>
    </source>
</evidence>
<dbReference type="PANTHER" id="PTHR36411">
    <property type="match status" value="1"/>
</dbReference>
<gene>
    <name evidence="9" type="ORF">SI8410_05006622</name>
</gene>
<dbReference type="Pfam" id="PF01405">
    <property type="entry name" value="PsbT"/>
    <property type="match status" value="1"/>
</dbReference>
<keyword evidence="2" id="KW-0150">Chloroplast</keyword>
<keyword evidence="5" id="KW-1133">Transmembrane helix</keyword>
<evidence type="ECO:0000256" key="5">
    <source>
        <dbReference type="ARBA" id="ARBA00022989"/>
    </source>
</evidence>
<evidence type="ECO:0000256" key="4">
    <source>
        <dbReference type="ARBA" id="ARBA00022692"/>
    </source>
</evidence>
<dbReference type="GO" id="GO:0005737">
    <property type="term" value="C:cytoplasm"/>
    <property type="evidence" value="ECO:0007669"/>
    <property type="project" value="UniProtKB-ARBA"/>
</dbReference>
<keyword evidence="6" id="KW-0793">Thylakoid</keyword>
<proteinExistence type="inferred from homology"/>
<keyword evidence="2" id="KW-0934">Plastid</keyword>
<dbReference type="EMBL" id="LR746268">
    <property type="protein sequence ID" value="CAA7395959.1"/>
    <property type="molecule type" value="Genomic_DNA"/>
</dbReference>
<dbReference type="GO" id="GO:0009539">
    <property type="term" value="C:photosystem II reaction center"/>
    <property type="evidence" value="ECO:0007669"/>
    <property type="project" value="InterPro"/>
</dbReference>
<keyword evidence="3" id="KW-0602">Photosynthesis</keyword>
<dbReference type="InterPro" id="IPR037268">
    <property type="entry name" value="PSII_PsbT_sf"/>
</dbReference>
<name>A0A7I8KDV9_SPIIN</name>
<keyword evidence="7" id="KW-0472">Membrane</keyword>
<organism evidence="9 10">
    <name type="scientific">Spirodela intermedia</name>
    <name type="common">Intermediate duckweed</name>
    <dbReference type="NCBI Taxonomy" id="51605"/>
    <lineage>
        <taxon>Eukaryota</taxon>
        <taxon>Viridiplantae</taxon>
        <taxon>Streptophyta</taxon>
        <taxon>Embryophyta</taxon>
        <taxon>Tracheophyta</taxon>
        <taxon>Spermatophyta</taxon>
        <taxon>Magnoliopsida</taxon>
        <taxon>Liliopsida</taxon>
        <taxon>Araceae</taxon>
        <taxon>Lemnoideae</taxon>
        <taxon>Spirodela</taxon>
    </lineage>
</organism>
<sequence>MLVSTLRIIFFTIFFQEPPKVLTKKWNDFALSQLKLK</sequence>
<evidence type="ECO:0000313" key="10">
    <source>
        <dbReference type="Proteomes" id="UP000663760"/>
    </source>
</evidence>
<keyword evidence="10" id="KW-1185">Reference proteome</keyword>
<dbReference type="InterPro" id="IPR001743">
    <property type="entry name" value="PSII_PsbT"/>
</dbReference>
<dbReference type="AlphaFoldDB" id="A0A7I8KDV9"/>
<evidence type="ECO:0000256" key="8">
    <source>
        <dbReference type="ARBA" id="ARBA00023276"/>
    </source>
</evidence>
<evidence type="ECO:0000256" key="2">
    <source>
        <dbReference type="ARBA" id="ARBA00022528"/>
    </source>
</evidence>
<dbReference type="SUPFAM" id="SSF161029">
    <property type="entry name" value="Photosystem II reaction center protein T, PsbT"/>
    <property type="match status" value="1"/>
</dbReference>
<protein>
    <submittedName>
        <fullName evidence="9">Uncharacterized protein</fullName>
    </submittedName>
</protein>
<dbReference type="PANTHER" id="PTHR36411:SF2">
    <property type="entry name" value="PHOTOSYSTEM II REACTION CENTER PROTEIN T"/>
    <property type="match status" value="1"/>
</dbReference>
<dbReference type="GO" id="GO:0015979">
    <property type="term" value="P:photosynthesis"/>
    <property type="evidence" value="ECO:0007669"/>
    <property type="project" value="UniProtKB-KW"/>
</dbReference>
<evidence type="ECO:0000256" key="7">
    <source>
        <dbReference type="ARBA" id="ARBA00023136"/>
    </source>
</evidence>
<keyword evidence="4" id="KW-0812">Transmembrane</keyword>
<dbReference type="Proteomes" id="UP000663760">
    <property type="component" value="Chromosome 5"/>
</dbReference>
<comment type="similarity">
    <text evidence="1">Belongs to the PsbT family.</text>
</comment>
<keyword evidence="8" id="KW-0604">Photosystem II</keyword>
<evidence type="ECO:0000256" key="1">
    <source>
        <dbReference type="ARBA" id="ARBA00008658"/>
    </source>
</evidence>
<accession>A0A7I8KDV9</accession>
<reference evidence="9" key="1">
    <citation type="submission" date="2020-02" db="EMBL/GenBank/DDBJ databases">
        <authorList>
            <person name="Scholz U."/>
            <person name="Mascher M."/>
            <person name="Fiebig A."/>
        </authorList>
    </citation>
    <scope>NUCLEOTIDE SEQUENCE</scope>
</reference>